<reference evidence="3" key="1">
    <citation type="submission" date="2016-11" db="EMBL/GenBank/DDBJ databases">
        <authorList>
            <person name="Varghese N."/>
            <person name="Submissions S."/>
        </authorList>
    </citation>
    <scope>NUCLEOTIDE SEQUENCE [LARGE SCALE GENOMIC DNA]</scope>
    <source>
        <strain evidence="3">DSM 28223</strain>
    </source>
</reference>
<protein>
    <submittedName>
        <fullName evidence="2">Uncharacterized protein</fullName>
    </submittedName>
</protein>
<dbReference type="EMBL" id="FQWM01000007">
    <property type="protein sequence ID" value="SHH68534.1"/>
    <property type="molecule type" value="Genomic_DNA"/>
</dbReference>
<feature type="compositionally biased region" description="Acidic residues" evidence="1">
    <location>
        <begin position="254"/>
        <end position="268"/>
    </location>
</feature>
<dbReference type="OrthoDB" id="7875768at2"/>
<feature type="compositionally biased region" description="Basic and acidic residues" evidence="1">
    <location>
        <begin position="76"/>
        <end position="85"/>
    </location>
</feature>
<evidence type="ECO:0000313" key="3">
    <source>
        <dbReference type="Proteomes" id="UP000184211"/>
    </source>
</evidence>
<sequence length="349" mass="38577">MSDPVKNAEIEDVLSSIRRLVSEKSSVAPTQQAASAPAADENPAKHDDPLEPKDRLVLTPSLRIEEPEEAQISEEPASKVREERTSPVADTPFVHNLKQDILPLRESLPSFLRNRIHLMQSDGMTQGDDPAAADDFAFEDGHIDAAGEDLPMPSQDEDQETFKNTLPFPPPEELTFETARTSALAEETDAPDVVKTDPAEPWKQEGERLSEWQSVRSIDPESFEPDGPEDGDNAGVPTTSLDWEVDVVSHDAATEAEDIDEAEPESVEETAARDFVDQAVEDVVEADEAIDAQDYEAILDEDMLRELVGEIVRQELQGPLGERITRNVRKLVRREINRVLTAQKLGDGS</sequence>
<evidence type="ECO:0000256" key="1">
    <source>
        <dbReference type="SAM" id="MobiDB-lite"/>
    </source>
</evidence>
<accession>A0A1M5V072</accession>
<dbReference type="Proteomes" id="UP000184211">
    <property type="component" value="Unassembled WGS sequence"/>
</dbReference>
<proteinExistence type="predicted"/>
<keyword evidence="3" id="KW-1185">Reference proteome</keyword>
<feature type="compositionally biased region" description="Basic and acidic residues" evidence="1">
    <location>
        <begin position="42"/>
        <end position="56"/>
    </location>
</feature>
<feature type="region of interest" description="Disordered" evidence="1">
    <location>
        <begin position="144"/>
        <end position="243"/>
    </location>
</feature>
<feature type="compositionally biased region" description="Acidic residues" evidence="1">
    <location>
        <begin position="221"/>
        <end position="232"/>
    </location>
</feature>
<evidence type="ECO:0000313" key="2">
    <source>
        <dbReference type="EMBL" id="SHH68534.1"/>
    </source>
</evidence>
<feature type="compositionally biased region" description="Basic and acidic residues" evidence="1">
    <location>
        <begin position="192"/>
        <end position="210"/>
    </location>
</feature>
<feature type="region of interest" description="Disordered" evidence="1">
    <location>
        <begin position="251"/>
        <end position="270"/>
    </location>
</feature>
<name>A0A1M5V072_9RHOB</name>
<feature type="region of interest" description="Disordered" evidence="1">
    <location>
        <begin position="22"/>
        <end position="92"/>
    </location>
</feature>
<feature type="compositionally biased region" description="Low complexity" evidence="1">
    <location>
        <begin position="25"/>
        <end position="39"/>
    </location>
</feature>
<dbReference type="AlphaFoldDB" id="A0A1M5V072"/>
<organism evidence="2 3">
    <name type="scientific">Cognatishimia maritima</name>
    <dbReference type="NCBI Taxonomy" id="870908"/>
    <lineage>
        <taxon>Bacteria</taxon>
        <taxon>Pseudomonadati</taxon>
        <taxon>Pseudomonadota</taxon>
        <taxon>Alphaproteobacteria</taxon>
        <taxon>Rhodobacterales</taxon>
        <taxon>Paracoccaceae</taxon>
        <taxon>Cognatishimia</taxon>
    </lineage>
</organism>
<dbReference type="STRING" id="870908.SAMN04488044_3022"/>
<gene>
    <name evidence="2" type="ORF">SAMN04488044_3022</name>
</gene>
<dbReference type="RefSeq" id="WP_072793865.1">
    <property type="nucleotide sequence ID" value="NZ_FQWM01000007.1"/>
</dbReference>